<dbReference type="InterPro" id="IPR051051">
    <property type="entry name" value="E3_ubiq-ligase_TRIM/RNF"/>
</dbReference>
<keyword evidence="2" id="KW-0863">Zinc-finger</keyword>
<proteinExistence type="predicted"/>
<keyword evidence="1" id="KW-0479">Metal-binding</keyword>
<evidence type="ECO:0000259" key="4">
    <source>
        <dbReference type="Pfam" id="PF25600"/>
    </source>
</evidence>
<dbReference type="InterPro" id="IPR058030">
    <property type="entry name" value="TRIM8/14/16/25/29/45/65_CC"/>
</dbReference>
<dbReference type="InterPro" id="IPR043136">
    <property type="entry name" value="B30.2/SPRY_sf"/>
</dbReference>
<evidence type="ECO:0000256" key="3">
    <source>
        <dbReference type="ARBA" id="ARBA00022833"/>
    </source>
</evidence>
<feature type="domain" description="TRIM8/14/16/25/29/45/65 coiled-coil region" evidence="4">
    <location>
        <begin position="1"/>
        <end position="76"/>
    </location>
</feature>
<protein>
    <recommendedName>
        <fullName evidence="4">TRIM8/14/16/25/29/45/65 coiled-coil region domain-containing protein</fullName>
    </recommendedName>
</protein>
<dbReference type="AlphaFoldDB" id="A0A7J6B1D9"/>
<sequence length="145" mass="16610">MKQLEQEIAELKRRDAKMEELSHTEDPIYFLQNFRSVSAPLGCADIPAVTVNSHHTFEDVIKSVSQVREKLEKHCKDEIDKTSSELKKIRLIPPQNREEFLDYYCQFTLDPKAAGSSLHLSDGNTVVTLSYYSPLDGLPVLCRKR</sequence>
<dbReference type="PANTHER" id="PTHR25465">
    <property type="entry name" value="B-BOX DOMAIN CONTAINING"/>
    <property type="match status" value="1"/>
</dbReference>
<comment type="caution">
    <text evidence="5">The sequence shown here is derived from an EMBL/GenBank/DDBJ whole genome shotgun (WGS) entry which is preliminary data.</text>
</comment>
<name>A0A7J6B1D9_AMEME</name>
<dbReference type="Gene3D" id="2.60.120.920">
    <property type="match status" value="1"/>
</dbReference>
<accession>A0A7J6B1D9</accession>
<dbReference type="GO" id="GO:0008270">
    <property type="term" value="F:zinc ion binding"/>
    <property type="evidence" value="ECO:0007669"/>
    <property type="project" value="UniProtKB-KW"/>
</dbReference>
<gene>
    <name evidence="5" type="ORF">AMELA_G00058990</name>
</gene>
<organism evidence="5 6">
    <name type="scientific">Ameiurus melas</name>
    <name type="common">Black bullhead</name>
    <name type="synonym">Silurus melas</name>
    <dbReference type="NCBI Taxonomy" id="219545"/>
    <lineage>
        <taxon>Eukaryota</taxon>
        <taxon>Metazoa</taxon>
        <taxon>Chordata</taxon>
        <taxon>Craniata</taxon>
        <taxon>Vertebrata</taxon>
        <taxon>Euteleostomi</taxon>
        <taxon>Actinopterygii</taxon>
        <taxon>Neopterygii</taxon>
        <taxon>Teleostei</taxon>
        <taxon>Ostariophysi</taxon>
        <taxon>Siluriformes</taxon>
        <taxon>Ictaluridae</taxon>
        <taxon>Ameiurus</taxon>
    </lineage>
</organism>
<keyword evidence="6" id="KW-1185">Reference proteome</keyword>
<evidence type="ECO:0000256" key="1">
    <source>
        <dbReference type="ARBA" id="ARBA00022723"/>
    </source>
</evidence>
<evidence type="ECO:0000256" key="2">
    <source>
        <dbReference type="ARBA" id="ARBA00022771"/>
    </source>
</evidence>
<evidence type="ECO:0000313" key="6">
    <source>
        <dbReference type="Proteomes" id="UP000593565"/>
    </source>
</evidence>
<keyword evidence="3" id="KW-0862">Zinc</keyword>
<dbReference type="EMBL" id="JAAGNN010000005">
    <property type="protein sequence ID" value="KAF4088810.1"/>
    <property type="molecule type" value="Genomic_DNA"/>
</dbReference>
<dbReference type="Pfam" id="PF25600">
    <property type="entry name" value="TRIM_CC"/>
    <property type="match status" value="1"/>
</dbReference>
<dbReference type="Proteomes" id="UP000593565">
    <property type="component" value="Unassembled WGS sequence"/>
</dbReference>
<dbReference type="PANTHER" id="PTHR25465:SF5">
    <property type="entry name" value="E3 UBIQUITIN_ISG15 LIGASE TRIM25-RELATED"/>
    <property type="match status" value="1"/>
</dbReference>
<reference evidence="5 6" key="1">
    <citation type="submission" date="2020-02" db="EMBL/GenBank/DDBJ databases">
        <title>A chromosome-scale genome assembly of the black bullhead catfish (Ameiurus melas).</title>
        <authorList>
            <person name="Wen M."/>
            <person name="Zham M."/>
            <person name="Cabau C."/>
            <person name="Klopp C."/>
            <person name="Donnadieu C."/>
            <person name="Roques C."/>
            <person name="Bouchez O."/>
            <person name="Lampietro C."/>
            <person name="Jouanno E."/>
            <person name="Herpin A."/>
            <person name="Louis A."/>
            <person name="Berthelot C."/>
            <person name="Parey E."/>
            <person name="Roest-Crollius H."/>
            <person name="Braasch I."/>
            <person name="Postlethwait J."/>
            <person name="Robinson-Rechavi M."/>
            <person name="Echchiki A."/>
            <person name="Begum T."/>
            <person name="Montfort J."/>
            <person name="Schartl M."/>
            <person name="Bobe J."/>
            <person name="Guiguen Y."/>
        </authorList>
    </citation>
    <scope>NUCLEOTIDE SEQUENCE [LARGE SCALE GENOMIC DNA]</scope>
    <source>
        <strain evidence="5">M_S1</strain>
        <tissue evidence="5">Blood</tissue>
    </source>
</reference>
<evidence type="ECO:0000313" key="5">
    <source>
        <dbReference type="EMBL" id="KAF4088810.1"/>
    </source>
</evidence>